<feature type="modified residue" description="4-aspartylphosphate" evidence="1">
    <location>
        <position position="64"/>
    </location>
</feature>
<dbReference type="InterPro" id="IPR011006">
    <property type="entry name" value="CheY-like_superfamily"/>
</dbReference>
<name>A0A7W4W606_9GAMM</name>
<dbReference type="PANTHER" id="PTHR44520">
    <property type="entry name" value="RESPONSE REGULATOR RCP1-RELATED"/>
    <property type="match status" value="1"/>
</dbReference>
<protein>
    <recommendedName>
        <fullName evidence="2">Response regulatory domain-containing protein</fullName>
    </recommendedName>
</protein>
<evidence type="ECO:0000256" key="1">
    <source>
        <dbReference type="PROSITE-ProRule" id="PRU00169"/>
    </source>
</evidence>
<feature type="domain" description="Response regulatory" evidence="2">
    <location>
        <begin position="4"/>
        <end position="131"/>
    </location>
</feature>
<dbReference type="EMBL" id="JACHWY010000002">
    <property type="protein sequence ID" value="MBB3048111.1"/>
    <property type="molecule type" value="Genomic_DNA"/>
</dbReference>
<reference evidence="3 4" key="1">
    <citation type="submission" date="2020-08" db="EMBL/GenBank/DDBJ databases">
        <title>Genomic Encyclopedia of Type Strains, Phase III (KMG-III): the genomes of soil and plant-associated and newly described type strains.</title>
        <authorList>
            <person name="Whitman W."/>
        </authorList>
    </citation>
    <scope>NUCLEOTIDE SEQUENCE [LARGE SCALE GENOMIC DNA]</scope>
    <source>
        <strain evidence="3 4">CECT 8654</strain>
    </source>
</reference>
<dbReference type="Gene3D" id="3.40.50.2300">
    <property type="match status" value="1"/>
</dbReference>
<dbReference type="Pfam" id="PF00072">
    <property type="entry name" value="Response_reg"/>
    <property type="match status" value="1"/>
</dbReference>
<dbReference type="SUPFAM" id="SSF52172">
    <property type="entry name" value="CheY-like"/>
    <property type="match status" value="1"/>
</dbReference>
<gene>
    <name evidence="3" type="ORF">FHR99_002377</name>
</gene>
<dbReference type="SMART" id="SM00448">
    <property type="entry name" value="REC"/>
    <property type="match status" value="1"/>
</dbReference>
<dbReference type="PANTHER" id="PTHR44520:SF1">
    <property type="entry name" value="TWO-COMPONENT SYSTEM REGULATORY PROTEIN"/>
    <property type="match status" value="1"/>
</dbReference>
<dbReference type="InterPro" id="IPR052893">
    <property type="entry name" value="TCS_response_regulator"/>
</dbReference>
<evidence type="ECO:0000259" key="2">
    <source>
        <dbReference type="PROSITE" id="PS50110"/>
    </source>
</evidence>
<evidence type="ECO:0000313" key="3">
    <source>
        <dbReference type="EMBL" id="MBB3048111.1"/>
    </source>
</evidence>
<evidence type="ECO:0000313" key="4">
    <source>
        <dbReference type="Proteomes" id="UP000537130"/>
    </source>
</evidence>
<proteinExistence type="predicted"/>
<comment type="caution">
    <text evidence="3">The sequence shown here is derived from an EMBL/GenBank/DDBJ whole genome shotgun (WGS) entry which is preliminary data.</text>
</comment>
<organism evidence="3 4">
    <name type="scientific">Litorivivens lipolytica</name>
    <dbReference type="NCBI Taxonomy" id="1524264"/>
    <lineage>
        <taxon>Bacteria</taxon>
        <taxon>Pseudomonadati</taxon>
        <taxon>Pseudomonadota</taxon>
        <taxon>Gammaproteobacteria</taxon>
        <taxon>Litorivivens</taxon>
    </lineage>
</organism>
<accession>A0A7W4W606</accession>
<dbReference type="InterPro" id="IPR001789">
    <property type="entry name" value="Sig_transdc_resp-reg_receiver"/>
</dbReference>
<dbReference type="AlphaFoldDB" id="A0A7W4W606"/>
<keyword evidence="1" id="KW-0597">Phosphoprotein</keyword>
<dbReference type="GO" id="GO:0000160">
    <property type="term" value="P:phosphorelay signal transduction system"/>
    <property type="evidence" value="ECO:0007669"/>
    <property type="project" value="InterPro"/>
</dbReference>
<dbReference type="PROSITE" id="PS50110">
    <property type="entry name" value="RESPONSE_REGULATORY"/>
    <property type="match status" value="1"/>
</dbReference>
<dbReference type="Proteomes" id="UP000537130">
    <property type="component" value="Unassembled WGS sequence"/>
</dbReference>
<sequence length="144" mass="16461">MNRPILIVEDDPDDEMLMRRAFKKINIANPIDVVNDGEEALHYLFRTGPFQDRTTPAPQVVLLDINLPKFDGLQVLSRIRENEATKMQPVVMLTSSDEQEDLLRSYELAANSYVRKPVDFDQFAQSVTNIGLFWMLVNNPPPEG</sequence>
<dbReference type="RefSeq" id="WP_183410874.1">
    <property type="nucleotide sequence ID" value="NZ_JACHWY010000002.1"/>
</dbReference>
<dbReference type="CDD" id="cd17557">
    <property type="entry name" value="REC_Rcp-like"/>
    <property type="match status" value="1"/>
</dbReference>
<keyword evidence="4" id="KW-1185">Reference proteome</keyword>